<reference evidence="1 2" key="1">
    <citation type="journal article" date="2010" name="J. Bacteriol.">
        <title>Genome sequence of Fulvimarina pelagi HTCC2506T, a Mn(II)-oxidizing alphaproteobacterium possessing an aerobic anoxygenic photosynthetic gene cluster and Xanthorhodopsin.</title>
        <authorList>
            <person name="Kang I."/>
            <person name="Oh H.M."/>
            <person name="Lim S.I."/>
            <person name="Ferriera S."/>
            <person name="Giovannoni S.J."/>
            <person name="Cho J.C."/>
        </authorList>
    </citation>
    <scope>NUCLEOTIDE SEQUENCE [LARGE SCALE GENOMIC DNA]</scope>
    <source>
        <strain evidence="1 2">HTCC2506</strain>
    </source>
</reference>
<organism evidence="1 2">
    <name type="scientific">Fulvimarina pelagi HTCC2506</name>
    <dbReference type="NCBI Taxonomy" id="314231"/>
    <lineage>
        <taxon>Bacteria</taxon>
        <taxon>Pseudomonadati</taxon>
        <taxon>Pseudomonadota</taxon>
        <taxon>Alphaproteobacteria</taxon>
        <taxon>Hyphomicrobiales</taxon>
        <taxon>Aurantimonadaceae</taxon>
        <taxon>Fulvimarina</taxon>
    </lineage>
</organism>
<dbReference type="eggNOG" id="COG1331">
    <property type="taxonomic scope" value="Bacteria"/>
</dbReference>
<keyword evidence="2" id="KW-1185">Reference proteome</keyword>
<proteinExistence type="predicted"/>
<name>Q0FXH4_9HYPH</name>
<evidence type="ECO:0008006" key="3">
    <source>
        <dbReference type="Google" id="ProtNLM"/>
    </source>
</evidence>
<dbReference type="Proteomes" id="UP000004310">
    <property type="component" value="Unassembled WGS sequence"/>
</dbReference>
<accession>Q0FXH4</accession>
<evidence type="ECO:0000313" key="1">
    <source>
        <dbReference type="EMBL" id="EAU39676.1"/>
    </source>
</evidence>
<sequence length="411" mass="44344">MATAFCISGSVSAAEPPSEPAVALCRTLSASVWAADLGDAGFLASYRPGPDETELPGPLATTAFVYDNALAVIALLGCGDEAAAGLLGRALLGSARSDRFYTDGRLRNGYRAVQLQTPPLLPGWWDPSRSAWLEDEYQASTATGNVVWSALALLHLHQADKNVEWREGAEQLVGWVDDNTLDTCPPAGFHGGFSGFEPNAQTVRWKSTEHNIDVMAASRWLAGLPHADPRWKVMARTATNFVEAMELSEGGFRIGTTPDCKAGDPDQLMLDVQLWPILARADAPNRWLRALDLARERLMVGQGFDFNADRDGIWTEGTAQAALALSTAGRPREADAALEEAMRAREPRSGWLLATDGKTITTGLATGPDGEADFFYHPRPHLGATAWAILAATRTNPFRPKKARDNVHGAR</sequence>
<dbReference type="SUPFAM" id="SSF48239">
    <property type="entry name" value="Terpenoid cyclases/Protein prenyltransferases"/>
    <property type="match status" value="1"/>
</dbReference>
<evidence type="ECO:0000313" key="2">
    <source>
        <dbReference type="Proteomes" id="UP000004310"/>
    </source>
</evidence>
<dbReference type="HOGENOM" id="CLU_043770_0_0_5"/>
<dbReference type="STRING" id="217511.GCA_001463845_02291"/>
<dbReference type="EMBL" id="AATP01000014">
    <property type="protein sequence ID" value="EAU39676.1"/>
    <property type="molecule type" value="Genomic_DNA"/>
</dbReference>
<dbReference type="AlphaFoldDB" id="Q0FXH4"/>
<protein>
    <recommendedName>
        <fullName evidence="3">Methylaspartate ammonia-lyase</fullName>
    </recommendedName>
</protein>
<comment type="caution">
    <text evidence="1">The sequence shown here is derived from an EMBL/GenBank/DDBJ whole genome shotgun (WGS) entry which is preliminary data.</text>
</comment>
<gene>
    <name evidence="1" type="ORF">FP2506_01803</name>
</gene>
<dbReference type="InterPro" id="IPR008930">
    <property type="entry name" value="Terpenoid_cyclase/PrenylTrfase"/>
</dbReference>